<dbReference type="AlphaFoldDB" id="A0A9E2NMV2"/>
<dbReference type="EMBL" id="JAHLFO010000023">
    <property type="protein sequence ID" value="MBU3813329.1"/>
    <property type="molecule type" value="Genomic_DNA"/>
</dbReference>
<reference evidence="1" key="2">
    <citation type="submission" date="2021-04" db="EMBL/GenBank/DDBJ databases">
        <authorList>
            <person name="Gilroy R."/>
        </authorList>
    </citation>
    <scope>NUCLEOTIDE SEQUENCE</scope>
    <source>
        <strain evidence="1">B3-3758</strain>
    </source>
</reference>
<name>A0A9E2NMV2_9BACE</name>
<sequence>MEESFDYNQVPTYFVHCFNAQCPRAGECLRQLAARHVTAVRPTLQVVNPAVWADCPLFMPIRPIRVAWGVRNCIDRMPHKEAEGMNAWLNRTYSRMGHSRIVRHIKPLMPADQKLVLEAFRRFGVTGEDVFDYYTYTYHWDATSGQ</sequence>
<gene>
    <name evidence="1" type="ORF">H9791_02315</name>
</gene>
<dbReference type="InterPro" id="IPR045724">
    <property type="entry name" value="DUF6078"/>
</dbReference>
<comment type="caution">
    <text evidence="1">The sequence shown here is derived from an EMBL/GenBank/DDBJ whole genome shotgun (WGS) entry which is preliminary data.</text>
</comment>
<proteinExistence type="predicted"/>
<accession>A0A9E2NMV2</accession>
<evidence type="ECO:0000313" key="2">
    <source>
        <dbReference type="Proteomes" id="UP000824236"/>
    </source>
</evidence>
<evidence type="ECO:0000313" key="1">
    <source>
        <dbReference type="EMBL" id="MBU3813329.1"/>
    </source>
</evidence>
<dbReference type="Pfam" id="PF19555">
    <property type="entry name" value="DUF6078"/>
    <property type="match status" value="1"/>
</dbReference>
<dbReference type="Proteomes" id="UP000824236">
    <property type="component" value="Unassembled WGS sequence"/>
</dbReference>
<organism evidence="1 2">
    <name type="scientific">Candidatus Bacteroides intestinipullorum</name>
    <dbReference type="NCBI Taxonomy" id="2838471"/>
    <lineage>
        <taxon>Bacteria</taxon>
        <taxon>Pseudomonadati</taxon>
        <taxon>Bacteroidota</taxon>
        <taxon>Bacteroidia</taxon>
        <taxon>Bacteroidales</taxon>
        <taxon>Bacteroidaceae</taxon>
        <taxon>Bacteroides</taxon>
    </lineage>
</organism>
<reference evidence="1" key="1">
    <citation type="journal article" date="2021" name="PeerJ">
        <title>Extensive microbial diversity within the chicken gut microbiome revealed by metagenomics and culture.</title>
        <authorList>
            <person name="Gilroy R."/>
            <person name="Ravi A."/>
            <person name="Getino M."/>
            <person name="Pursley I."/>
            <person name="Horton D.L."/>
            <person name="Alikhan N.F."/>
            <person name="Baker D."/>
            <person name="Gharbi K."/>
            <person name="Hall N."/>
            <person name="Watson M."/>
            <person name="Adriaenssens E.M."/>
            <person name="Foster-Nyarko E."/>
            <person name="Jarju S."/>
            <person name="Secka A."/>
            <person name="Antonio M."/>
            <person name="Oren A."/>
            <person name="Chaudhuri R.R."/>
            <person name="La Ragione R."/>
            <person name="Hildebrand F."/>
            <person name="Pallen M.J."/>
        </authorList>
    </citation>
    <scope>NUCLEOTIDE SEQUENCE</scope>
    <source>
        <strain evidence="1">B3-3758</strain>
    </source>
</reference>
<protein>
    <submittedName>
        <fullName evidence="1">Uncharacterized protein</fullName>
    </submittedName>
</protein>